<feature type="chain" id="PRO_5021285232" description="DUF4781 domain-containing protein" evidence="1">
    <location>
        <begin position="18"/>
        <end position="188"/>
    </location>
</feature>
<evidence type="ECO:0000256" key="1">
    <source>
        <dbReference type="SAM" id="SignalP"/>
    </source>
</evidence>
<keyword evidence="1" id="KW-0732">Signal</keyword>
<comment type="caution">
    <text evidence="2">The sequence shown here is derived from an EMBL/GenBank/DDBJ whole genome shotgun (WGS) entry which is preliminary data.</text>
</comment>
<keyword evidence="3" id="KW-1185">Reference proteome</keyword>
<dbReference type="AlphaFoldDB" id="A0A4Y2TA99"/>
<gene>
    <name evidence="2" type="ORF">AVEN_191357_1</name>
</gene>
<evidence type="ECO:0008006" key="4">
    <source>
        <dbReference type="Google" id="ProtNLM"/>
    </source>
</evidence>
<proteinExistence type="predicted"/>
<accession>A0A4Y2TA99</accession>
<dbReference type="Proteomes" id="UP000499080">
    <property type="component" value="Unassembled WGS sequence"/>
</dbReference>
<organism evidence="2 3">
    <name type="scientific">Araneus ventricosus</name>
    <name type="common">Orbweaver spider</name>
    <name type="synonym">Epeira ventricosa</name>
    <dbReference type="NCBI Taxonomy" id="182803"/>
    <lineage>
        <taxon>Eukaryota</taxon>
        <taxon>Metazoa</taxon>
        <taxon>Ecdysozoa</taxon>
        <taxon>Arthropoda</taxon>
        <taxon>Chelicerata</taxon>
        <taxon>Arachnida</taxon>
        <taxon>Araneae</taxon>
        <taxon>Araneomorphae</taxon>
        <taxon>Entelegynae</taxon>
        <taxon>Araneoidea</taxon>
        <taxon>Araneidae</taxon>
        <taxon>Araneus</taxon>
    </lineage>
</organism>
<sequence>MIRTLFGSVMMISLVITSSKIPENMLKIKETAGLLIEKHQLYFRHKEEGISILKRIETETTLIDESAGTWQPNVGSDVTNELLGNSEVLELSSFSKTVPLLGGGATIVVGESLGSSVIGFGTGLAGLGIGVAAETIKKGLKGKGYTLLDSDFIGPGLQSPSVQLKMPRIPKFGSTWNIIQKVYILLRK</sequence>
<protein>
    <recommendedName>
        <fullName evidence="4">DUF4781 domain-containing protein</fullName>
    </recommendedName>
</protein>
<evidence type="ECO:0000313" key="2">
    <source>
        <dbReference type="EMBL" id="GBN96900.1"/>
    </source>
</evidence>
<dbReference type="EMBL" id="BGPR01026860">
    <property type="protein sequence ID" value="GBN96900.1"/>
    <property type="molecule type" value="Genomic_DNA"/>
</dbReference>
<reference evidence="2 3" key="1">
    <citation type="journal article" date="2019" name="Sci. Rep.">
        <title>Orb-weaving spider Araneus ventricosus genome elucidates the spidroin gene catalogue.</title>
        <authorList>
            <person name="Kono N."/>
            <person name="Nakamura H."/>
            <person name="Ohtoshi R."/>
            <person name="Moran D.A.P."/>
            <person name="Shinohara A."/>
            <person name="Yoshida Y."/>
            <person name="Fujiwara M."/>
            <person name="Mori M."/>
            <person name="Tomita M."/>
            <person name="Arakawa K."/>
        </authorList>
    </citation>
    <scope>NUCLEOTIDE SEQUENCE [LARGE SCALE GENOMIC DNA]</scope>
</reference>
<evidence type="ECO:0000313" key="3">
    <source>
        <dbReference type="Proteomes" id="UP000499080"/>
    </source>
</evidence>
<name>A0A4Y2TA99_ARAVE</name>
<feature type="signal peptide" evidence="1">
    <location>
        <begin position="1"/>
        <end position="17"/>
    </location>
</feature>